<accession>A0A556AW37</accession>
<dbReference type="InterPro" id="IPR051807">
    <property type="entry name" value="Sec-metab_biosynth-assoc"/>
</dbReference>
<comment type="caution">
    <text evidence="4">The sequence shown here is derived from an EMBL/GenBank/DDBJ whole genome shotgun (WGS) entry which is preliminary data.</text>
</comment>
<evidence type="ECO:0000256" key="1">
    <source>
        <dbReference type="ARBA" id="ARBA00007689"/>
    </source>
</evidence>
<proteinExistence type="inferred from homology"/>
<dbReference type="PANTHER" id="PTHR33606:SF3">
    <property type="entry name" value="PROTEIN YCII"/>
    <property type="match status" value="1"/>
</dbReference>
<dbReference type="Gene3D" id="3.30.70.1060">
    <property type="entry name" value="Dimeric alpha+beta barrel"/>
    <property type="match status" value="1"/>
</dbReference>
<dbReference type="AlphaFoldDB" id="A0A556AW37"/>
<comment type="similarity">
    <text evidence="1">Belongs to the YciI family.</text>
</comment>
<dbReference type="PANTHER" id="PTHR33606">
    <property type="entry name" value="PROTEIN YCII"/>
    <property type="match status" value="1"/>
</dbReference>
<evidence type="ECO:0000256" key="2">
    <source>
        <dbReference type="SAM" id="MobiDB-lite"/>
    </source>
</evidence>
<dbReference type="Proteomes" id="UP000318405">
    <property type="component" value="Unassembled WGS sequence"/>
</dbReference>
<protein>
    <recommendedName>
        <fullName evidence="3">YCII-related domain-containing protein</fullName>
    </recommendedName>
</protein>
<organism evidence="4 5">
    <name type="scientific">Verticiella sediminum</name>
    <dbReference type="NCBI Taxonomy" id="1247510"/>
    <lineage>
        <taxon>Bacteria</taxon>
        <taxon>Pseudomonadati</taxon>
        <taxon>Pseudomonadota</taxon>
        <taxon>Betaproteobacteria</taxon>
        <taxon>Burkholderiales</taxon>
        <taxon>Alcaligenaceae</taxon>
        <taxon>Verticiella</taxon>
    </lineage>
</organism>
<evidence type="ECO:0000259" key="3">
    <source>
        <dbReference type="Pfam" id="PF03795"/>
    </source>
</evidence>
<evidence type="ECO:0000313" key="5">
    <source>
        <dbReference type="Proteomes" id="UP000318405"/>
    </source>
</evidence>
<dbReference type="InterPro" id="IPR005545">
    <property type="entry name" value="YCII"/>
</dbReference>
<evidence type="ECO:0000313" key="4">
    <source>
        <dbReference type="EMBL" id="TSH97134.1"/>
    </source>
</evidence>
<reference evidence="4 5" key="1">
    <citation type="submission" date="2019-07" db="EMBL/GenBank/DDBJ databases">
        <title>Qingshengfaniella alkalisoli gen. nov., sp. nov., isolated from saline soil.</title>
        <authorList>
            <person name="Xu L."/>
            <person name="Huang X.-X."/>
            <person name="Sun J.-Q."/>
        </authorList>
    </citation>
    <scope>NUCLEOTIDE SEQUENCE [LARGE SCALE GENOMIC DNA]</scope>
    <source>
        <strain evidence="4 5">DSM 27279</strain>
    </source>
</reference>
<name>A0A556AW37_9BURK</name>
<feature type="region of interest" description="Disordered" evidence="2">
    <location>
        <begin position="1"/>
        <end position="59"/>
    </location>
</feature>
<dbReference type="SUPFAM" id="SSF54909">
    <property type="entry name" value="Dimeric alpha+beta barrel"/>
    <property type="match status" value="1"/>
</dbReference>
<dbReference type="OrthoDB" id="9797014at2"/>
<sequence>MSPCPSRRQTCAAIARWRRKPDATRRPAAAPRHPRPKPPRPRPNGPALPGRTPERARCASGGAARAACYHRSHRQPLEPDMLFAVRFYDIPNGLAIRNAHMDAHMQWLEQNAAAIVAAGPLRTGAADSTPVGALWLIRADSFEAAQAMIQGDPFMQNGLREKVELYHWGKAYPQAPVEI</sequence>
<keyword evidence="5" id="KW-1185">Reference proteome</keyword>
<dbReference type="Pfam" id="PF03795">
    <property type="entry name" value="YCII"/>
    <property type="match status" value="1"/>
</dbReference>
<gene>
    <name evidence="4" type="ORF">FOZ76_07395</name>
</gene>
<feature type="domain" description="YCII-related" evidence="3">
    <location>
        <begin position="81"/>
        <end position="168"/>
    </location>
</feature>
<dbReference type="EMBL" id="VLTJ01000011">
    <property type="protein sequence ID" value="TSH97134.1"/>
    <property type="molecule type" value="Genomic_DNA"/>
</dbReference>
<dbReference type="InterPro" id="IPR011008">
    <property type="entry name" value="Dimeric_a/b-barrel"/>
</dbReference>